<proteinExistence type="inferred from homology"/>
<dbReference type="EC" id="3.1.26.4" evidence="6"/>
<comment type="similarity">
    <text evidence="5">Belongs to the RNase HII family.</text>
</comment>
<dbReference type="AlphaFoldDB" id="A0A382FC30"/>
<evidence type="ECO:0000256" key="9">
    <source>
        <dbReference type="ARBA" id="ARBA00022722"/>
    </source>
</evidence>
<evidence type="ECO:0000256" key="1">
    <source>
        <dbReference type="ARBA" id="ARBA00000077"/>
    </source>
</evidence>
<dbReference type="Pfam" id="PF01351">
    <property type="entry name" value="RNase_HII"/>
    <property type="match status" value="1"/>
</dbReference>
<dbReference type="InterPro" id="IPR024567">
    <property type="entry name" value="RNase_HII/HIII_dom"/>
</dbReference>
<comment type="cofactor">
    <cofactor evidence="3">
        <name>Mg(2+)</name>
        <dbReference type="ChEBI" id="CHEBI:18420"/>
    </cofactor>
</comment>
<comment type="cofactor">
    <cofactor evidence="2">
        <name>Mn(2+)</name>
        <dbReference type="ChEBI" id="CHEBI:29035"/>
    </cofactor>
</comment>
<keyword evidence="11" id="KW-0255">Endonuclease</keyword>
<name>A0A382FC30_9ZZZZ</name>
<dbReference type="PANTHER" id="PTHR10954">
    <property type="entry name" value="RIBONUCLEASE H2 SUBUNIT A"/>
    <property type="match status" value="1"/>
</dbReference>
<evidence type="ECO:0000256" key="3">
    <source>
        <dbReference type="ARBA" id="ARBA00001946"/>
    </source>
</evidence>
<evidence type="ECO:0000256" key="2">
    <source>
        <dbReference type="ARBA" id="ARBA00001936"/>
    </source>
</evidence>
<keyword evidence="9" id="KW-0540">Nuclease</keyword>
<dbReference type="GO" id="GO:0003723">
    <property type="term" value="F:RNA binding"/>
    <property type="evidence" value="ECO:0007669"/>
    <property type="project" value="InterPro"/>
</dbReference>
<dbReference type="GO" id="GO:0046872">
    <property type="term" value="F:metal ion binding"/>
    <property type="evidence" value="ECO:0007669"/>
    <property type="project" value="UniProtKB-KW"/>
</dbReference>
<dbReference type="GO" id="GO:0043137">
    <property type="term" value="P:DNA replication, removal of RNA primer"/>
    <property type="evidence" value="ECO:0007669"/>
    <property type="project" value="TreeGrafter"/>
</dbReference>
<dbReference type="EMBL" id="UINC01049000">
    <property type="protein sequence ID" value="SVB60219.1"/>
    <property type="molecule type" value="Genomic_DNA"/>
</dbReference>
<dbReference type="FunFam" id="3.30.420.10:FF:000006">
    <property type="entry name" value="Ribonuclease HII"/>
    <property type="match status" value="1"/>
</dbReference>
<keyword evidence="10" id="KW-0479">Metal-binding</keyword>
<protein>
    <recommendedName>
        <fullName evidence="7">Ribonuclease HII</fullName>
        <ecNumber evidence="6">3.1.26.4</ecNumber>
    </recommendedName>
</protein>
<dbReference type="InterPro" id="IPR001352">
    <property type="entry name" value="RNase_HII/HIII"/>
</dbReference>
<keyword evidence="13" id="KW-0464">Manganese</keyword>
<dbReference type="CDD" id="cd07182">
    <property type="entry name" value="RNase_HII_bacteria_HII_like"/>
    <property type="match status" value="1"/>
</dbReference>
<keyword evidence="12" id="KW-0378">Hydrolase</keyword>
<sequence>MRIIGVDEAGRGPLAGSVVAAAVILPPDFHLSGLTDSKKLSEKKRDLFYQKIIEQCDWSVAEASSIEIDQINILQATMLAMKRAIIDLQEECSKYRVKTIFSVMVDGDRCPDVRNCIAIVKGDVSEQVISAASIIAKVTRDRQMRELDTQYPQYGFAQHKGYGTRKHLLALLKYGPITGVHRHSFSPIKGLS</sequence>
<dbReference type="Gene3D" id="3.30.420.10">
    <property type="entry name" value="Ribonuclease H-like superfamily/Ribonuclease H"/>
    <property type="match status" value="1"/>
</dbReference>
<evidence type="ECO:0000259" key="14">
    <source>
        <dbReference type="PROSITE" id="PS51975"/>
    </source>
</evidence>
<evidence type="ECO:0000256" key="6">
    <source>
        <dbReference type="ARBA" id="ARBA00012180"/>
    </source>
</evidence>
<dbReference type="GO" id="GO:0005737">
    <property type="term" value="C:cytoplasm"/>
    <property type="evidence" value="ECO:0007669"/>
    <property type="project" value="UniProtKB-SubCell"/>
</dbReference>
<evidence type="ECO:0000256" key="7">
    <source>
        <dbReference type="ARBA" id="ARBA00019179"/>
    </source>
</evidence>
<comment type="catalytic activity">
    <reaction evidence="1">
        <text>Endonucleolytic cleavage to 5'-phosphomonoester.</text>
        <dbReference type="EC" id="3.1.26.4"/>
    </reaction>
</comment>
<evidence type="ECO:0000256" key="10">
    <source>
        <dbReference type="ARBA" id="ARBA00022723"/>
    </source>
</evidence>
<dbReference type="InterPro" id="IPR012337">
    <property type="entry name" value="RNaseH-like_sf"/>
</dbReference>
<dbReference type="HAMAP" id="MF_00052_B">
    <property type="entry name" value="RNase_HII_B"/>
    <property type="match status" value="1"/>
</dbReference>
<evidence type="ECO:0000256" key="13">
    <source>
        <dbReference type="ARBA" id="ARBA00023211"/>
    </source>
</evidence>
<organism evidence="15">
    <name type="scientific">marine metagenome</name>
    <dbReference type="NCBI Taxonomy" id="408172"/>
    <lineage>
        <taxon>unclassified sequences</taxon>
        <taxon>metagenomes</taxon>
        <taxon>ecological metagenomes</taxon>
    </lineage>
</organism>
<evidence type="ECO:0000256" key="4">
    <source>
        <dbReference type="ARBA" id="ARBA00004496"/>
    </source>
</evidence>
<dbReference type="InterPro" id="IPR036397">
    <property type="entry name" value="RNaseH_sf"/>
</dbReference>
<dbReference type="GO" id="GO:0004523">
    <property type="term" value="F:RNA-DNA hybrid ribonuclease activity"/>
    <property type="evidence" value="ECO:0007669"/>
    <property type="project" value="UniProtKB-EC"/>
</dbReference>
<dbReference type="PROSITE" id="PS51975">
    <property type="entry name" value="RNASE_H_2"/>
    <property type="match status" value="1"/>
</dbReference>
<dbReference type="SUPFAM" id="SSF53098">
    <property type="entry name" value="Ribonuclease H-like"/>
    <property type="match status" value="1"/>
</dbReference>
<evidence type="ECO:0000256" key="5">
    <source>
        <dbReference type="ARBA" id="ARBA00007383"/>
    </source>
</evidence>
<dbReference type="PANTHER" id="PTHR10954:SF18">
    <property type="entry name" value="RIBONUCLEASE HII"/>
    <property type="match status" value="1"/>
</dbReference>
<reference evidence="15" key="1">
    <citation type="submission" date="2018-05" db="EMBL/GenBank/DDBJ databases">
        <authorList>
            <person name="Lanie J.A."/>
            <person name="Ng W.-L."/>
            <person name="Kazmierczak K.M."/>
            <person name="Andrzejewski T.M."/>
            <person name="Davidsen T.M."/>
            <person name="Wayne K.J."/>
            <person name="Tettelin H."/>
            <person name="Glass J.I."/>
            <person name="Rusch D."/>
            <person name="Podicherti R."/>
            <person name="Tsui H.-C.T."/>
            <person name="Winkler M.E."/>
        </authorList>
    </citation>
    <scope>NUCLEOTIDE SEQUENCE</scope>
</reference>
<feature type="domain" description="RNase H type-2" evidence="14">
    <location>
        <begin position="1"/>
        <end position="192"/>
    </location>
</feature>
<keyword evidence="8" id="KW-0963">Cytoplasm</keyword>
<evidence type="ECO:0000256" key="11">
    <source>
        <dbReference type="ARBA" id="ARBA00022759"/>
    </source>
</evidence>
<dbReference type="GO" id="GO:0006298">
    <property type="term" value="P:mismatch repair"/>
    <property type="evidence" value="ECO:0007669"/>
    <property type="project" value="TreeGrafter"/>
</dbReference>
<accession>A0A382FC30</accession>
<dbReference type="NCBIfam" id="NF000595">
    <property type="entry name" value="PRK00015.1-3"/>
    <property type="match status" value="1"/>
</dbReference>
<dbReference type="GO" id="GO:0032299">
    <property type="term" value="C:ribonuclease H2 complex"/>
    <property type="evidence" value="ECO:0007669"/>
    <property type="project" value="TreeGrafter"/>
</dbReference>
<comment type="subcellular location">
    <subcellularLocation>
        <location evidence="4">Cytoplasm</location>
    </subcellularLocation>
</comment>
<evidence type="ECO:0000256" key="8">
    <source>
        <dbReference type="ARBA" id="ARBA00022490"/>
    </source>
</evidence>
<dbReference type="InterPro" id="IPR022898">
    <property type="entry name" value="RNase_HII"/>
</dbReference>
<evidence type="ECO:0000313" key="15">
    <source>
        <dbReference type="EMBL" id="SVB60219.1"/>
    </source>
</evidence>
<gene>
    <name evidence="15" type="ORF">METZ01_LOCUS213073</name>
</gene>
<evidence type="ECO:0000256" key="12">
    <source>
        <dbReference type="ARBA" id="ARBA00022801"/>
    </source>
</evidence>